<name>A0A1Y1ZH22_9FUNG</name>
<gene>
    <name evidence="1" type="ORF">BCR33DRAFT_831666</name>
</gene>
<proteinExistence type="predicted"/>
<reference evidence="1 2" key="1">
    <citation type="submission" date="2016-07" db="EMBL/GenBank/DDBJ databases">
        <title>Pervasive Adenine N6-methylation of Active Genes in Fungi.</title>
        <authorList>
            <consortium name="DOE Joint Genome Institute"/>
            <person name="Mondo S.J."/>
            <person name="Dannebaum R.O."/>
            <person name="Kuo R.C."/>
            <person name="Labutti K."/>
            <person name="Haridas S."/>
            <person name="Kuo A."/>
            <person name="Salamov A."/>
            <person name="Ahrendt S.R."/>
            <person name="Lipzen A."/>
            <person name="Sullivan W."/>
            <person name="Andreopoulos W.B."/>
            <person name="Clum A."/>
            <person name="Lindquist E."/>
            <person name="Daum C."/>
            <person name="Ramamoorthy G.K."/>
            <person name="Gryganskyi A."/>
            <person name="Culley D."/>
            <person name="Magnuson J.K."/>
            <person name="James T.Y."/>
            <person name="O'Malley M.A."/>
            <person name="Stajich J.E."/>
            <person name="Spatafora J.W."/>
            <person name="Visel A."/>
            <person name="Grigoriev I.V."/>
        </authorList>
    </citation>
    <scope>NUCLEOTIDE SEQUENCE [LARGE SCALE GENOMIC DNA]</scope>
    <source>
        <strain evidence="1 2">JEL800</strain>
    </source>
</reference>
<dbReference type="EMBL" id="MCGO01000419">
    <property type="protein sequence ID" value="ORY09560.1"/>
    <property type="molecule type" value="Genomic_DNA"/>
</dbReference>
<dbReference type="Proteomes" id="UP000193642">
    <property type="component" value="Unassembled WGS sequence"/>
</dbReference>
<dbReference type="STRING" id="329046.A0A1Y1ZH22"/>
<dbReference type="AlphaFoldDB" id="A0A1Y1ZH22"/>
<keyword evidence="2" id="KW-1185">Reference proteome</keyword>
<dbReference type="OrthoDB" id="10044727at2759"/>
<evidence type="ECO:0000313" key="1">
    <source>
        <dbReference type="EMBL" id="ORY09560.1"/>
    </source>
</evidence>
<sequence>VFHNECSFAAYNGKKLLWMEKGEKVLQKKGDGKTVMGTVFIRPCHGLFYKVCIEPGKNSDDYWCCESLEEQTRAAITLFDTLHPTKQGLWVFDNSANHAKQCVDGLDASLITLR</sequence>
<evidence type="ECO:0008006" key="3">
    <source>
        <dbReference type="Google" id="ProtNLM"/>
    </source>
</evidence>
<feature type="non-terminal residue" evidence="1">
    <location>
        <position position="1"/>
    </location>
</feature>
<evidence type="ECO:0000313" key="2">
    <source>
        <dbReference type="Proteomes" id="UP000193642"/>
    </source>
</evidence>
<accession>A0A1Y1ZH22</accession>
<protein>
    <recommendedName>
        <fullName evidence="3">Tc1-like transposase DDE domain-containing protein</fullName>
    </recommendedName>
</protein>
<comment type="caution">
    <text evidence="1">The sequence shown here is derived from an EMBL/GenBank/DDBJ whole genome shotgun (WGS) entry which is preliminary data.</text>
</comment>
<organism evidence="1 2">
    <name type="scientific">Rhizoclosmatium globosum</name>
    <dbReference type="NCBI Taxonomy" id="329046"/>
    <lineage>
        <taxon>Eukaryota</taxon>
        <taxon>Fungi</taxon>
        <taxon>Fungi incertae sedis</taxon>
        <taxon>Chytridiomycota</taxon>
        <taxon>Chytridiomycota incertae sedis</taxon>
        <taxon>Chytridiomycetes</taxon>
        <taxon>Chytridiales</taxon>
        <taxon>Chytriomycetaceae</taxon>
        <taxon>Rhizoclosmatium</taxon>
    </lineage>
</organism>